<evidence type="ECO:0000256" key="2">
    <source>
        <dbReference type="ARBA" id="ARBA00022670"/>
    </source>
</evidence>
<dbReference type="AlphaFoldDB" id="A0A3S3ZPX7"/>
<dbReference type="InterPro" id="IPR051794">
    <property type="entry name" value="PG_Endopeptidase_C40"/>
</dbReference>
<keyword evidence="4" id="KW-0788">Thiol protease</keyword>
<dbReference type="EMBL" id="RKLO01000001">
    <property type="protein sequence ID" value="RVW05590.1"/>
    <property type="molecule type" value="Genomic_DNA"/>
</dbReference>
<dbReference type="OrthoDB" id="5177647at2"/>
<dbReference type="Gene3D" id="3.90.1720.10">
    <property type="entry name" value="endopeptidase domain like (from Nostoc punctiforme)"/>
    <property type="match status" value="1"/>
</dbReference>
<reference evidence="6 7" key="1">
    <citation type="submission" date="2018-11" db="EMBL/GenBank/DDBJ databases">
        <title>Rhodococcus spongicola sp. nov. and Rhodococcus xishaensis sp. nov. from marine sponges.</title>
        <authorList>
            <person name="Li L."/>
            <person name="Lin H.W."/>
        </authorList>
    </citation>
    <scope>NUCLEOTIDE SEQUENCE [LARGE SCALE GENOMIC DNA]</scope>
    <source>
        <strain evidence="6 7">LHW51113</strain>
    </source>
</reference>
<organism evidence="6 7">
    <name type="scientific">Rhodococcus xishaensis</name>
    <dbReference type="NCBI Taxonomy" id="2487364"/>
    <lineage>
        <taxon>Bacteria</taxon>
        <taxon>Bacillati</taxon>
        <taxon>Actinomycetota</taxon>
        <taxon>Actinomycetes</taxon>
        <taxon>Mycobacteriales</taxon>
        <taxon>Nocardiaceae</taxon>
        <taxon>Rhodococcus</taxon>
    </lineage>
</organism>
<evidence type="ECO:0000256" key="3">
    <source>
        <dbReference type="ARBA" id="ARBA00022801"/>
    </source>
</evidence>
<evidence type="ECO:0000256" key="1">
    <source>
        <dbReference type="ARBA" id="ARBA00007074"/>
    </source>
</evidence>
<keyword evidence="7" id="KW-1185">Reference proteome</keyword>
<dbReference type="InterPro" id="IPR000064">
    <property type="entry name" value="NLP_P60_dom"/>
</dbReference>
<dbReference type="Proteomes" id="UP000283479">
    <property type="component" value="Unassembled WGS sequence"/>
</dbReference>
<keyword evidence="2" id="KW-0645">Protease</keyword>
<sequence>MAKHRAQKKTRLTRTTRGLVLGAVTVGALVIPVAPAMAQPFGLPDWGIPGWGNSVIQQDSQGQAIANAAKSKLGAPYVWGATGPSSFDCSGLVQWAHKQAGISVPRVSYDQIAGGTSVSKANLQPGDVVSFYGANHIGIYVGDGQVVHAPTSGDVVKISPLDSMPFDGATRY</sequence>
<dbReference type="GO" id="GO:0006508">
    <property type="term" value="P:proteolysis"/>
    <property type="evidence" value="ECO:0007669"/>
    <property type="project" value="UniProtKB-KW"/>
</dbReference>
<dbReference type="RefSeq" id="WP_127951115.1">
    <property type="nucleotide sequence ID" value="NZ_RKLO01000001.1"/>
</dbReference>
<feature type="domain" description="NlpC/P60" evidence="5">
    <location>
        <begin position="59"/>
        <end position="172"/>
    </location>
</feature>
<evidence type="ECO:0000313" key="7">
    <source>
        <dbReference type="Proteomes" id="UP000283479"/>
    </source>
</evidence>
<proteinExistence type="inferred from homology"/>
<dbReference type="PROSITE" id="PS51935">
    <property type="entry name" value="NLPC_P60"/>
    <property type="match status" value="1"/>
</dbReference>
<dbReference type="PANTHER" id="PTHR47359:SF3">
    <property type="entry name" value="NLP_P60 DOMAIN-CONTAINING PROTEIN-RELATED"/>
    <property type="match status" value="1"/>
</dbReference>
<dbReference type="SUPFAM" id="SSF54001">
    <property type="entry name" value="Cysteine proteinases"/>
    <property type="match status" value="1"/>
</dbReference>
<comment type="caution">
    <text evidence="6">The sequence shown here is derived from an EMBL/GenBank/DDBJ whole genome shotgun (WGS) entry which is preliminary data.</text>
</comment>
<comment type="similarity">
    <text evidence="1">Belongs to the peptidase C40 family.</text>
</comment>
<protein>
    <submittedName>
        <fullName evidence="6">NlpC/P60 family protein</fullName>
    </submittedName>
</protein>
<dbReference type="GO" id="GO:0008234">
    <property type="term" value="F:cysteine-type peptidase activity"/>
    <property type="evidence" value="ECO:0007669"/>
    <property type="project" value="UniProtKB-KW"/>
</dbReference>
<evidence type="ECO:0000256" key="4">
    <source>
        <dbReference type="ARBA" id="ARBA00022807"/>
    </source>
</evidence>
<evidence type="ECO:0000259" key="5">
    <source>
        <dbReference type="PROSITE" id="PS51935"/>
    </source>
</evidence>
<dbReference type="PANTHER" id="PTHR47359">
    <property type="entry name" value="PEPTIDOGLYCAN DL-ENDOPEPTIDASE CWLO"/>
    <property type="match status" value="1"/>
</dbReference>
<gene>
    <name evidence="6" type="ORF">EGT50_03240</name>
</gene>
<dbReference type="Pfam" id="PF00877">
    <property type="entry name" value="NLPC_P60"/>
    <property type="match status" value="1"/>
</dbReference>
<keyword evidence="3" id="KW-0378">Hydrolase</keyword>
<accession>A0A3S3ZPX7</accession>
<dbReference type="InterPro" id="IPR038765">
    <property type="entry name" value="Papain-like_cys_pep_sf"/>
</dbReference>
<evidence type="ECO:0000313" key="6">
    <source>
        <dbReference type="EMBL" id="RVW05590.1"/>
    </source>
</evidence>
<name>A0A3S3ZPX7_9NOCA</name>